<sequence>MLTIGKLAARAHVTPDTLRYYEREGLIEPPEKSAAGYRLYGDDDVVRLHFIRQAQDCGFTLAEIRTLLSLRSREAACCGEVRALAVAKNRQLAARIKAMRAMTRTLDRLIAACDDTGRPIDRCPILSAFNGTPR</sequence>
<dbReference type="InterPro" id="IPR009061">
    <property type="entry name" value="DNA-bd_dom_put_sf"/>
</dbReference>
<dbReference type="RefSeq" id="WP_147845806.1">
    <property type="nucleotide sequence ID" value="NZ_VDUZ01000004.1"/>
</dbReference>
<dbReference type="Pfam" id="PF13411">
    <property type="entry name" value="MerR_1"/>
    <property type="match status" value="1"/>
</dbReference>
<keyword evidence="6" id="KW-1185">Reference proteome</keyword>
<reference evidence="5 6" key="1">
    <citation type="submission" date="2019-06" db="EMBL/GenBank/DDBJ databases">
        <title>New taxonomy in bacterial strain CC-CFT640, isolated from vineyard.</title>
        <authorList>
            <person name="Lin S.-Y."/>
            <person name="Tsai C.-F."/>
            <person name="Young C.-C."/>
        </authorList>
    </citation>
    <scope>NUCLEOTIDE SEQUENCE [LARGE SCALE GENOMIC DNA]</scope>
    <source>
        <strain evidence="5 6">CC-CFT640</strain>
    </source>
</reference>
<dbReference type="CDD" id="cd04770">
    <property type="entry name" value="HTH_HMRTR"/>
    <property type="match status" value="1"/>
</dbReference>
<keyword evidence="2" id="KW-0238">DNA-binding</keyword>
<evidence type="ECO:0000313" key="6">
    <source>
        <dbReference type="Proteomes" id="UP000321638"/>
    </source>
</evidence>
<dbReference type="InterPro" id="IPR000551">
    <property type="entry name" value="MerR-type_HTH_dom"/>
</dbReference>
<dbReference type="Proteomes" id="UP000321638">
    <property type="component" value="Unassembled WGS sequence"/>
</dbReference>
<dbReference type="Gene3D" id="1.10.1660.10">
    <property type="match status" value="1"/>
</dbReference>
<dbReference type="SMART" id="SM00422">
    <property type="entry name" value="HTH_MERR"/>
    <property type="match status" value="1"/>
</dbReference>
<name>A0A5C8PTV3_9HYPH</name>
<dbReference type="InterPro" id="IPR047057">
    <property type="entry name" value="MerR_fam"/>
</dbReference>
<keyword evidence="3" id="KW-0804">Transcription</keyword>
<dbReference type="PANTHER" id="PTHR30204:SF94">
    <property type="entry name" value="HEAVY METAL-DEPENDENT TRANSCRIPTIONAL REGULATOR HI_0293-RELATED"/>
    <property type="match status" value="1"/>
</dbReference>
<dbReference type="PROSITE" id="PS50937">
    <property type="entry name" value="HTH_MERR_2"/>
    <property type="match status" value="1"/>
</dbReference>
<comment type="caution">
    <text evidence="5">The sequence shown here is derived from an EMBL/GenBank/DDBJ whole genome shotgun (WGS) entry which is preliminary data.</text>
</comment>
<dbReference type="PANTHER" id="PTHR30204">
    <property type="entry name" value="REDOX-CYCLING DRUG-SENSING TRANSCRIPTIONAL ACTIVATOR SOXR"/>
    <property type="match status" value="1"/>
</dbReference>
<dbReference type="GO" id="GO:0003700">
    <property type="term" value="F:DNA-binding transcription factor activity"/>
    <property type="evidence" value="ECO:0007669"/>
    <property type="project" value="InterPro"/>
</dbReference>
<protein>
    <submittedName>
        <fullName evidence="5">Heavy metal-responsive transcriptional regulator</fullName>
    </submittedName>
</protein>
<evidence type="ECO:0000313" key="5">
    <source>
        <dbReference type="EMBL" id="TXL80391.1"/>
    </source>
</evidence>
<dbReference type="AlphaFoldDB" id="A0A5C8PTV3"/>
<dbReference type="SUPFAM" id="SSF46955">
    <property type="entry name" value="Putative DNA-binding domain"/>
    <property type="match status" value="1"/>
</dbReference>
<dbReference type="OrthoDB" id="9802944at2"/>
<evidence type="ECO:0000256" key="1">
    <source>
        <dbReference type="ARBA" id="ARBA00023015"/>
    </source>
</evidence>
<evidence type="ECO:0000259" key="4">
    <source>
        <dbReference type="PROSITE" id="PS50937"/>
    </source>
</evidence>
<keyword evidence="1" id="KW-0805">Transcription regulation</keyword>
<proteinExistence type="predicted"/>
<dbReference type="GO" id="GO:0003677">
    <property type="term" value="F:DNA binding"/>
    <property type="evidence" value="ECO:0007669"/>
    <property type="project" value="UniProtKB-KW"/>
</dbReference>
<dbReference type="PRINTS" id="PR00040">
    <property type="entry name" value="HTHMERR"/>
</dbReference>
<gene>
    <name evidence="5" type="ORF">FHP25_05000</name>
</gene>
<feature type="domain" description="HTH merR-type" evidence="4">
    <location>
        <begin position="1"/>
        <end position="70"/>
    </location>
</feature>
<evidence type="ECO:0000256" key="2">
    <source>
        <dbReference type="ARBA" id="ARBA00023125"/>
    </source>
</evidence>
<accession>A0A5C8PTV3</accession>
<dbReference type="EMBL" id="VDUZ01000004">
    <property type="protein sequence ID" value="TXL80391.1"/>
    <property type="molecule type" value="Genomic_DNA"/>
</dbReference>
<evidence type="ECO:0000256" key="3">
    <source>
        <dbReference type="ARBA" id="ARBA00023163"/>
    </source>
</evidence>
<organism evidence="5 6">
    <name type="scientific">Vineibacter terrae</name>
    <dbReference type="NCBI Taxonomy" id="2586908"/>
    <lineage>
        <taxon>Bacteria</taxon>
        <taxon>Pseudomonadati</taxon>
        <taxon>Pseudomonadota</taxon>
        <taxon>Alphaproteobacteria</taxon>
        <taxon>Hyphomicrobiales</taxon>
        <taxon>Vineibacter</taxon>
    </lineage>
</organism>